<dbReference type="Proteomes" id="UP000309038">
    <property type="component" value="Unassembled WGS sequence"/>
</dbReference>
<accession>A0A4S4KQB1</accession>
<protein>
    <submittedName>
        <fullName evidence="1">Uncharacterized protein</fullName>
    </submittedName>
</protein>
<reference evidence="1 2" key="1">
    <citation type="submission" date="2019-02" db="EMBL/GenBank/DDBJ databases">
        <title>Genome sequencing of the rare red list fungi Phlebia centrifuga.</title>
        <authorList>
            <person name="Buettner E."/>
            <person name="Kellner H."/>
        </authorList>
    </citation>
    <scope>NUCLEOTIDE SEQUENCE [LARGE SCALE GENOMIC DNA]</scope>
    <source>
        <strain evidence="1 2">DSM 108282</strain>
    </source>
</reference>
<name>A0A4S4KQB1_9APHY</name>
<organism evidence="1 2">
    <name type="scientific">Hermanssonia centrifuga</name>
    <dbReference type="NCBI Taxonomy" id="98765"/>
    <lineage>
        <taxon>Eukaryota</taxon>
        <taxon>Fungi</taxon>
        <taxon>Dikarya</taxon>
        <taxon>Basidiomycota</taxon>
        <taxon>Agaricomycotina</taxon>
        <taxon>Agaricomycetes</taxon>
        <taxon>Polyporales</taxon>
        <taxon>Meruliaceae</taxon>
        <taxon>Hermanssonia</taxon>
    </lineage>
</organism>
<evidence type="ECO:0000313" key="1">
    <source>
        <dbReference type="EMBL" id="THH00447.1"/>
    </source>
</evidence>
<sequence length="173" mass="19247">MNESSLILESTSVPPLPTEIVTELRAFTRKFNPALFQAGFNCLHLATHPTTYKDLVVWVNLERIPNPSPNSRTWSRFKVNFVGPLPVQHLLQKFKNPNFLEVKAEQERHHKAAGNIGTITIVLSAACPGIETVMNNVTYIGFGTHSAAALDLSDDWQEQFAETVEKLCGRSSS</sequence>
<dbReference type="EMBL" id="SGPJ01000050">
    <property type="protein sequence ID" value="THH00447.1"/>
    <property type="molecule type" value="Genomic_DNA"/>
</dbReference>
<evidence type="ECO:0000313" key="2">
    <source>
        <dbReference type="Proteomes" id="UP000309038"/>
    </source>
</evidence>
<gene>
    <name evidence="1" type="ORF">EW026_g2096</name>
</gene>
<keyword evidence="2" id="KW-1185">Reference proteome</keyword>
<dbReference type="AlphaFoldDB" id="A0A4S4KQB1"/>
<proteinExistence type="predicted"/>
<comment type="caution">
    <text evidence="1">The sequence shown here is derived from an EMBL/GenBank/DDBJ whole genome shotgun (WGS) entry which is preliminary data.</text>
</comment>